<feature type="region of interest" description="Disordered" evidence="1">
    <location>
        <begin position="1"/>
        <end position="26"/>
    </location>
</feature>
<evidence type="ECO:0000313" key="2">
    <source>
        <dbReference type="EMBL" id="AWN41554.1"/>
    </source>
</evidence>
<gene>
    <name evidence="2" type="ORF">DK389_14845</name>
</gene>
<sequence length="86" mass="9558">MEALEAERLLAGPHPATPHDDDDELGPVAIYMTKGDRRRLRLLGLSLGNMSLQRMGTRPWNAFLESHGQPRLTPVLQGKQLAEEAD</sequence>
<dbReference type="OrthoDB" id="9884804at2"/>
<dbReference type="EMBL" id="CP029550">
    <property type="protein sequence ID" value="AWN41554.1"/>
    <property type="molecule type" value="Genomic_DNA"/>
</dbReference>
<organism evidence="2 3">
    <name type="scientific">Methylobacterium durans</name>
    <dbReference type="NCBI Taxonomy" id="2202825"/>
    <lineage>
        <taxon>Bacteria</taxon>
        <taxon>Pseudomonadati</taxon>
        <taxon>Pseudomonadota</taxon>
        <taxon>Alphaproteobacteria</taxon>
        <taxon>Hyphomicrobiales</taxon>
        <taxon>Methylobacteriaceae</taxon>
        <taxon>Methylobacterium</taxon>
    </lineage>
</organism>
<dbReference type="AlphaFoldDB" id="A0A2U8W606"/>
<name>A0A2U8W606_9HYPH</name>
<keyword evidence="3" id="KW-1185">Reference proteome</keyword>
<dbReference type="KEGG" id="mets:DK389_14845"/>
<proteinExistence type="predicted"/>
<protein>
    <submittedName>
        <fullName evidence="2">Uncharacterized protein</fullName>
    </submittedName>
</protein>
<dbReference type="Proteomes" id="UP000245926">
    <property type="component" value="Chromosome"/>
</dbReference>
<reference evidence="3" key="1">
    <citation type="submission" date="2018-05" db="EMBL/GenBank/DDBJ databases">
        <title>Complete Genome Sequence of Methylobacterium sp. 17SD2-17.</title>
        <authorList>
            <person name="Srinivasan S."/>
        </authorList>
    </citation>
    <scope>NUCLEOTIDE SEQUENCE [LARGE SCALE GENOMIC DNA]</scope>
    <source>
        <strain evidence="3">17SD2-17</strain>
    </source>
</reference>
<evidence type="ECO:0000256" key="1">
    <source>
        <dbReference type="SAM" id="MobiDB-lite"/>
    </source>
</evidence>
<evidence type="ECO:0000313" key="3">
    <source>
        <dbReference type="Proteomes" id="UP000245926"/>
    </source>
</evidence>
<accession>A0A2U8W606</accession>